<proteinExistence type="predicted"/>
<dbReference type="Proteomes" id="UP001185984">
    <property type="component" value="Unassembled WGS sequence"/>
</dbReference>
<comment type="caution">
    <text evidence="1">The sequence shown here is derived from an EMBL/GenBank/DDBJ whole genome shotgun (WGS) entry which is preliminary data.</text>
</comment>
<evidence type="ECO:0000313" key="1">
    <source>
        <dbReference type="EMBL" id="MDV5824787.1"/>
    </source>
</evidence>
<name>A0ABU3ZZ81_9SPHN</name>
<sequence>MTPEPPRFPALGAEEAHLRQSLLGALCGLSVDDQLLRAQLLPRDADAAAWFRCADAIAFRPLRIGGRALSMDASDGPAMAALLDAADDLLSAIEAAIGLTLDPIDIGPCPDAAGLTVRIESLDQKILLLLSVPLDAAILAQPAPLAPSLLDHIALPVGIAVAGPRLSPADAATLAPGDLLLIGPAPIAATLRLPHGDAIPGRLDPAARCFRPH</sequence>
<protein>
    <recommendedName>
        <fullName evidence="3">Flagellar motor switch protein FliN-like C-terminal domain-containing protein</fullName>
    </recommendedName>
</protein>
<keyword evidence="2" id="KW-1185">Reference proteome</keyword>
<evidence type="ECO:0008006" key="3">
    <source>
        <dbReference type="Google" id="ProtNLM"/>
    </source>
</evidence>
<organism evidence="1 2">
    <name type="scientific">Sphingobium naphthae</name>
    <dbReference type="NCBI Taxonomy" id="1886786"/>
    <lineage>
        <taxon>Bacteria</taxon>
        <taxon>Pseudomonadati</taxon>
        <taxon>Pseudomonadota</taxon>
        <taxon>Alphaproteobacteria</taxon>
        <taxon>Sphingomonadales</taxon>
        <taxon>Sphingomonadaceae</taxon>
        <taxon>Sphingobium</taxon>
    </lineage>
</organism>
<dbReference type="RefSeq" id="WP_317517441.1">
    <property type="nucleotide sequence ID" value="NZ_JAPTHD010000006.1"/>
</dbReference>
<gene>
    <name evidence="1" type="ORF">O0R41_14370</name>
</gene>
<dbReference type="EMBL" id="JAPTHD010000006">
    <property type="protein sequence ID" value="MDV5824787.1"/>
    <property type="molecule type" value="Genomic_DNA"/>
</dbReference>
<accession>A0ABU3ZZ81</accession>
<evidence type="ECO:0000313" key="2">
    <source>
        <dbReference type="Proteomes" id="UP001185984"/>
    </source>
</evidence>
<reference evidence="2" key="1">
    <citation type="journal article" date="2022" name="J Environ Chem Eng">
        <title>Biodegradation of petroleum oil using a constructed nonpathogenic and heavy metal-tolerant bacterial consortium isolated from marine sponges.</title>
        <authorList>
            <person name="Dechsakulwatana C."/>
            <person name="Rungsihiranrut A."/>
            <person name="Muangchinda C."/>
            <person name="Ningthoujam R."/>
            <person name="Klankeo P."/>
            <person name="Pinyakong O."/>
        </authorList>
    </citation>
    <scope>NUCLEOTIDE SEQUENCE [LARGE SCALE GENOMIC DNA]</scope>
    <source>
        <strain evidence="2">MO2-4</strain>
    </source>
</reference>